<reference evidence="1 2" key="1">
    <citation type="submission" date="2021-06" db="EMBL/GenBank/DDBJ databases">
        <authorList>
            <person name="Palmer J.M."/>
        </authorList>
    </citation>
    <scope>NUCLEOTIDE SEQUENCE [LARGE SCALE GENOMIC DNA]</scope>
    <source>
        <strain evidence="1 2">MEX-2019</strain>
        <tissue evidence="1">Muscle</tissue>
    </source>
</reference>
<dbReference type="Proteomes" id="UP001311232">
    <property type="component" value="Unassembled WGS sequence"/>
</dbReference>
<proteinExistence type="predicted"/>
<gene>
    <name evidence="1" type="ORF">CRENBAI_022818</name>
</gene>
<comment type="caution">
    <text evidence="1">The sequence shown here is derived from an EMBL/GenBank/DDBJ whole genome shotgun (WGS) entry which is preliminary data.</text>
</comment>
<dbReference type="EMBL" id="JAHHUM010001448">
    <property type="protein sequence ID" value="KAK5612187.1"/>
    <property type="molecule type" value="Genomic_DNA"/>
</dbReference>
<name>A0AAV9RTF3_9TELE</name>
<sequence length="102" mass="11126">MGIHVFFRAATQDPAQSPEQIPAAAGRGLFICRASRACAAIWECNWHSLDNGDSRPQIPAVDMIPRSVFVRLSQYEWSDSTVVPLPSPCGRVLGQVALVAYV</sequence>
<dbReference type="AlphaFoldDB" id="A0AAV9RTF3"/>
<evidence type="ECO:0000313" key="2">
    <source>
        <dbReference type="Proteomes" id="UP001311232"/>
    </source>
</evidence>
<evidence type="ECO:0000313" key="1">
    <source>
        <dbReference type="EMBL" id="KAK5612187.1"/>
    </source>
</evidence>
<organism evidence="1 2">
    <name type="scientific">Crenichthys baileyi</name>
    <name type="common">White River springfish</name>
    <dbReference type="NCBI Taxonomy" id="28760"/>
    <lineage>
        <taxon>Eukaryota</taxon>
        <taxon>Metazoa</taxon>
        <taxon>Chordata</taxon>
        <taxon>Craniata</taxon>
        <taxon>Vertebrata</taxon>
        <taxon>Euteleostomi</taxon>
        <taxon>Actinopterygii</taxon>
        <taxon>Neopterygii</taxon>
        <taxon>Teleostei</taxon>
        <taxon>Neoteleostei</taxon>
        <taxon>Acanthomorphata</taxon>
        <taxon>Ovalentaria</taxon>
        <taxon>Atherinomorphae</taxon>
        <taxon>Cyprinodontiformes</taxon>
        <taxon>Goodeidae</taxon>
        <taxon>Crenichthys</taxon>
    </lineage>
</organism>
<protein>
    <submittedName>
        <fullName evidence="1">Uncharacterized protein</fullName>
    </submittedName>
</protein>
<accession>A0AAV9RTF3</accession>
<keyword evidence="2" id="KW-1185">Reference proteome</keyword>